<feature type="transmembrane region" description="Helical" evidence="7">
    <location>
        <begin position="53"/>
        <end position="73"/>
    </location>
</feature>
<protein>
    <recommendedName>
        <fullName evidence="8">VTT domain-containing protein</fullName>
    </recommendedName>
</protein>
<keyword evidence="10" id="KW-1185">Reference proteome</keyword>
<comment type="caution">
    <text evidence="9">The sequence shown here is derived from an EMBL/GenBank/DDBJ whole genome shotgun (WGS) entry which is preliminary data.</text>
</comment>
<keyword evidence="3" id="KW-1003">Cell membrane</keyword>
<dbReference type="InterPro" id="IPR032816">
    <property type="entry name" value="VTT_dom"/>
</dbReference>
<keyword evidence="4 7" id="KW-0812">Transmembrane</keyword>
<evidence type="ECO:0000313" key="10">
    <source>
        <dbReference type="Proteomes" id="UP000603904"/>
    </source>
</evidence>
<reference evidence="9 10" key="1">
    <citation type="submission" date="2021-01" db="EMBL/GenBank/DDBJ databases">
        <title>Whole genome shotgun sequence of Microbispora corallina NBRC 16416.</title>
        <authorList>
            <person name="Komaki H."/>
            <person name="Tamura T."/>
        </authorList>
    </citation>
    <scope>NUCLEOTIDE SEQUENCE [LARGE SCALE GENOMIC DNA]</scope>
    <source>
        <strain evidence="9 10">NBRC 16416</strain>
    </source>
</reference>
<keyword evidence="5 7" id="KW-1133">Transmembrane helix</keyword>
<sequence>MSDLLGQLPAPLLLLVAGLLIVAEAGTLAGVVLPGTTVLVALGYLTRVDVLPLAWTIAVAVAAEIAGTHLSYAQGRRRRGAASIHRLADRFAPSAWARARRMVDRHGAWAVAGGQWIGSARTLVPRLSGWAGMPYRTFARVGVPTAAAWAATLVTLSRSAPDLVEAVTGHLAVAGPVAVALVLVVVYVRSRGGAGEDGPPAGPGRCGAPV</sequence>
<keyword evidence="6 7" id="KW-0472">Membrane</keyword>
<feature type="transmembrane region" description="Helical" evidence="7">
    <location>
        <begin position="137"/>
        <end position="156"/>
    </location>
</feature>
<dbReference type="InterPro" id="IPR051311">
    <property type="entry name" value="DedA_domain"/>
</dbReference>
<dbReference type="EMBL" id="BOOC01000032">
    <property type="protein sequence ID" value="GIH42668.1"/>
    <property type="molecule type" value="Genomic_DNA"/>
</dbReference>
<comment type="subcellular location">
    <subcellularLocation>
        <location evidence="1">Cell membrane</location>
        <topology evidence="1">Multi-pass membrane protein</topology>
    </subcellularLocation>
</comment>
<evidence type="ECO:0000256" key="2">
    <source>
        <dbReference type="ARBA" id="ARBA00010792"/>
    </source>
</evidence>
<feature type="domain" description="VTT" evidence="8">
    <location>
        <begin position="33"/>
        <end position="156"/>
    </location>
</feature>
<dbReference type="Pfam" id="PF09335">
    <property type="entry name" value="VTT_dom"/>
    <property type="match status" value="1"/>
</dbReference>
<comment type="similarity">
    <text evidence="2">Belongs to the DedA family.</text>
</comment>
<dbReference type="Proteomes" id="UP000603904">
    <property type="component" value="Unassembled WGS sequence"/>
</dbReference>
<name>A0ABQ4G6G1_9ACTN</name>
<gene>
    <name evidence="9" type="ORF">Mco01_56680</name>
</gene>
<organism evidence="9 10">
    <name type="scientific">Microbispora corallina</name>
    <dbReference type="NCBI Taxonomy" id="83302"/>
    <lineage>
        <taxon>Bacteria</taxon>
        <taxon>Bacillati</taxon>
        <taxon>Actinomycetota</taxon>
        <taxon>Actinomycetes</taxon>
        <taxon>Streptosporangiales</taxon>
        <taxon>Streptosporangiaceae</taxon>
        <taxon>Microbispora</taxon>
    </lineage>
</organism>
<feature type="transmembrane region" description="Helical" evidence="7">
    <location>
        <begin position="12"/>
        <end position="33"/>
    </location>
</feature>
<evidence type="ECO:0000256" key="3">
    <source>
        <dbReference type="ARBA" id="ARBA00022475"/>
    </source>
</evidence>
<evidence type="ECO:0000256" key="1">
    <source>
        <dbReference type="ARBA" id="ARBA00004651"/>
    </source>
</evidence>
<evidence type="ECO:0000259" key="8">
    <source>
        <dbReference type="Pfam" id="PF09335"/>
    </source>
</evidence>
<evidence type="ECO:0000256" key="4">
    <source>
        <dbReference type="ARBA" id="ARBA00022692"/>
    </source>
</evidence>
<dbReference type="PANTHER" id="PTHR42709">
    <property type="entry name" value="ALKALINE PHOSPHATASE LIKE PROTEIN"/>
    <property type="match status" value="1"/>
</dbReference>
<accession>A0ABQ4G6G1</accession>
<evidence type="ECO:0000256" key="5">
    <source>
        <dbReference type="ARBA" id="ARBA00022989"/>
    </source>
</evidence>
<evidence type="ECO:0000313" key="9">
    <source>
        <dbReference type="EMBL" id="GIH42668.1"/>
    </source>
</evidence>
<proteinExistence type="inferred from homology"/>
<dbReference type="RefSeq" id="WP_204059861.1">
    <property type="nucleotide sequence ID" value="NZ_BAAAGP010000019.1"/>
</dbReference>
<dbReference type="PANTHER" id="PTHR42709:SF6">
    <property type="entry name" value="UNDECAPRENYL PHOSPHATE TRANSPORTER A"/>
    <property type="match status" value="1"/>
</dbReference>
<feature type="transmembrane region" description="Helical" evidence="7">
    <location>
        <begin position="168"/>
        <end position="188"/>
    </location>
</feature>
<evidence type="ECO:0000256" key="6">
    <source>
        <dbReference type="ARBA" id="ARBA00023136"/>
    </source>
</evidence>
<evidence type="ECO:0000256" key="7">
    <source>
        <dbReference type="SAM" id="Phobius"/>
    </source>
</evidence>